<dbReference type="PANTHER" id="PTHR12592:SF0">
    <property type="entry name" value="ATP-DEPENDENT (S)-NAD(P)H-HYDRATE DEHYDRATASE"/>
    <property type="match status" value="1"/>
</dbReference>
<evidence type="ECO:0000313" key="23">
    <source>
        <dbReference type="Proteomes" id="UP000262802"/>
    </source>
</evidence>
<comment type="catalytic activity">
    <reaction evidence="15 17 19">
        <text>(6S)-NADHX + ADP = AMP + phosphate + NADH + H(+)</text>
        <dbReference type="Rhea" id="RHEA:32223"/>
        <dbReference type="ChEBI" id="CHEBI:15378"/>
        <dbReference type="ChEBI" id="CHEBI:43474"/>
        <dbReference type="ChEBI" id="CHEBI:57945"/>
        <dbReference type="ChEBI" id="CHEBI:64074"/>
        <dbReference type="ChEBI" id="CHEBI:456215"/>
        <dbReference type="ChEBI" id="CHEBI:456216"/>
        <dbReference type="EC" id="4.2.1.136"/>
    </reaction>
</comment>
<sequence>MKLLTAAQTREADAATIREEGIASAELMERAATALATWLKARLAPAAAPVLVLCGPGNNGGDGLAAARLLHQQGYSVQVGLLPAAQHSADWELNRARVPAEVPVTEWHLGQFPAIDPATVVVDALFGTGLSRPLEGTAAALVQHLNAAGARVVSIDVPSGLFADAPQPTGSSVVKARHTVCFELPKLALLLPQNAEFVGQWHAVPIGLSPRYLAEVPATMHLVDAALLAGRLPARATFAHKGTFGHALLLAGSRGKVGAAVLAAHACLRGGVGLLTVSVPAVGYAVLQSTVPEAMCLPDECKTHLSNLPELKPYAAVGMGPGIGQDDDTRAVLEELLCTAKVPLVLDADALNLLGANRSLLDLLPPNTILTPHPKEFERLTQPAHNDYHRLELLRNFARHYGCYVVLKGAYSCLATPEGELYFNTTGNPGMATGGSGDVLTGLLTALRADKHLGPLDAALLGMYAHGRAADLAAADTGQAGLIAGDLPRYIGRALHELTTPRTL</sequence>
<evidence type="ECO:0000256" key="6">
    <source>
        <dbReference type="ARBA" id="ARBA00022741"/>
    </source>
</evidence>
<evidence type="ECO:0000256" key="9">
    <source>
        <dbReference type="ARBA" id="ARBA00022958"/>
    </source>
</evidence>
<dbReference type="KEGG" id="hyh:D3Y59_14950"/>
<dbReference type="Proteomes" id="UP000262802">
    <property type="component" value="Chromosome"/>
</dbReference>
<feature type="binding site" evidence="18">
    <location>
        <begin position="58"/>
        <end position="62"/>
    </location>
    <ligand>
        <name>(6S)-NADPHX</name>
        <dbReference type="ChEBI" id="CHEBI:64076"/>
    </ligand>
</feature>
<feature type="binding site" evidence="18">
    <location>
        <begin position="127"/>
        <end position="133"/>
    </location>
    <ligand>
        <name>(6S)-NADPHX</name>
        <dbReference type="ChEBI" id="CHEBI:64076"/>
    </ligand>
</feature>
<evidence type="ECO:0000256" key="10">
    <source>
        <dbReference type="ARBA" id="ARBA00023027"/>
    </source>
</evidence>
<dbReference type="GO" id="GO:0110051">
    <property type="term" value="P:metabolite repair"/>
    <property type="evidence" value="ECO:0007669"/>
    <property type="project" value="TreeGrafter"/>
</dbReference>
<feature type="binding site" evidence="17">
    <location>
        <position position="373"/>
    </location>
    <ligand>
        <name>(6S)-NADPHX</name>
        <dbReference type="ChEBI" id="CHEBI:64076"/>
    </ligand>
</feature>
<keyword evidence="5 18" id="KW-0479">Metal-binding</keyword>
<evidence type="ECO:0000256" key="19">
    <source>
        <dbReference type="PIRNR" id="PIRNR017184"/>
    </source>
</evidence>
<proteinExistence type="inferred from homology"/>
<comment type="similarity">
    <text evidence="3 19">In the N-terminal section; belongs to the NnrE/AIBP family.</text>
</comment>
<comment type="caution">
    <text evidence="18">Lacks conserved residue(s) required for the propagation of feature annotation.</text>
</comment>
<evidence type="ECO:0000256" key="12">
    <source>
        <dbReference type="ARBA" id="ARBA00023239"/>
    </source>
</evidence>
<evidence type="ECO:0000256" key="13">
    <source>
        <dbReference type="ARBA" id="ARBA00023268"/>
    </source>
</evidence>
<evidence type="ECO:0000256" key="3">
    <source>
        <dbReference type="ARBA" id="ARBA00006001"/>
    </source>
</evidence>
<comment type="catalytic activity">
    <reaction evidence="16 17 19">
        <text>(6S)-NADPHX + ADP = AMP + phosphate + NADPH + H(+)</text>
        <dbReference type="Rhea" id="RHEA:32235"/>
        <dbReference type="ChEBI" id="CHEBI:15378"/>
        <dbReference type="ChEBI" id="CHEBI:43474"/>
        <dbReference type="ChEBI" id="CHEBI:57783"/>
        <dbReference type="ChEBI" id="CHEBI:64076"/>
        <dbReference type="ChEBI" id="CHEBI:456215"/>
        <dbReference type="ChEBI" id="CHEBI:456216"/>
        <dbReference type="EC" id="4.2.1.136"/>
    </reaction>
</comment>
<dbReference type="InterPro" id="IPR029056">
    <property type="entry name" value="Ribokinase-like"/>
</dbReference>
<reference evidence="22 23" key="1">
    <citation type="submission" date="2018-09" db="EMBL/GenBank/DDBJ databases">
        <title>Hymenobacter medium sp. nov., isolated from R2A medium.</title>
        <authorList>
            <person name="Yingchao G."/>
        </authorList>
    </citation>
    <scope>NUCLEOTIDE SEQUENCE [LARGE SCALE GENOMIC DNA]</scope>
    <source>
        <strain evidence="23">sh-6</strain>
    </source>
</reference>
<feature type="binding site" evidence="18">
    <location>
        <position position="159"/>
    </location>
    <ligand>
        <name>K(+)</name>
        <dbReference type="ChEBI" id="CHEBI:29103"/>
    </ligand>
</feature>
<dbReference type="GO" id="GO:0052856">
    <property type="term" value="F:NAD(P)HX epimerase activity"/>
    <property type="evidence" value="ECO:0007669"/>
    <property type="project" value="UniProtKB-UniRule"/>
</dbReference>
<evidence type="ECO:0000256" key="4">
    <source>
        <dbReference type="ARBA" id="ARBA00009524"/>
    </source>
</evidence>
<gene>
    <name evidence="17" type="primary">nnrD</name>
    <name evidence="18" type="synonym">nnrE</name>
    <name evidence="22" type="ORF">D3Y59_14950</name>
</gene>
<dbReference type="NCBIfam" id="TIGR00197">
    <property type="entry name" value="yjeF_nterm"/>
    <property type="match status" value="1"/>
</dbReference>
<comment type="function">
    <text evidence="18">Catalyzes the epimerization of the S- and R-forms of NAD(P)HX, a damaged form of NAD(P)H that is a result of enzymatic or heat-dependent hydration. This is a prerequisite for the S-specific NAD(P)H-hydrate dehydratase to allow the repair of both epimers of NAD(P)HX.</text>
</comment>
<keyword evidence="13" id="KW-0511">Multifunctional enzyme</keyword>
<keyword evidence="7 17" id="KW-0067">ATP-binding</keyword>
<evidence type="ECO:0000256" key="17">
    <source>
        <dbReference type="HAMAP-Rule" id="MF_01965"/>
    </source>
</evidence>
<evidence type="ECO:0000256" key="11">
    <source>
        <dbReference type="ARBA" id="ARBA00023235"/>
    </source>
</evidence>
<feature type="binding site" evidence="17">
    <location>
        <position position="259"/>
    </location>
    <ligand>
        <name>(6S)-NADPHX</name>
        <dbReference type="ChEBI" id="CHEBI:64076"/>
    </ligand>
</feature>
<dbReference type="PIRSF" id="PIRSF017184">
    <property type="entry name" value="Nnr"/>
    <property type="match status" value="1"/>
</dbReference>
<dbReference type="PROSITE" id="PS51383">
    <property type="entry name" value="YJEF_C_3"/>
    <property type="match status" value="1"/>
</dbReference>
<keyword evidence="10 17" id="KW-0520">NAD</keyword>
<dbReference type="SUPFAM" id="SSF53613">
    <property type="entry name" value="Ribokinase-like"/>
    <property type="match status" value="1"/>
</dbReference>
<dbReference type="AlphaFoldDB" id="A0A3B7R2I8"/>
<keyword evidence="12 17" id="KW-0456">Lyase</keyword>
<evidence type="ECO:0000259" key="21">
    <source>
        <dbReference type="PROSITE" id="PS51385"/>
    </source>
</evidence>
<dbReference type="EMBL" id="CP032317">
    <property type="protein sequence ID" value="AYA38225.1"/>
    <property type="molecule type" value="Genomic_DNA"/>
</dbReference>
<feature type="binding site" evidence="17">
    <location>
        <begin position="408"/>
        <end position="412"/>
    </location>
    <ligand>
        <name>AMP</name>
        <dbReference type="ChEBI" id="CHEBI:456215"/>
    </ligand>
</feature>
<evidence type="ECO:0000256" key="14">
    <source>
        <dbReference type="ARBA" id="ARBA00025153"/>
    </source>
</evidence>
<dbReference type="EC" id="4.2.1.136" evidence="19"/>
<dbReference type="GO" id="GO:0005524">
    <property type="term" value="F:ATP binding"/>
    <property type="evidence" value="ECO:0007669"/>
    <property type="project" value="UniProtKB-UniRule"/>
</dbReference>
<dbReference type="InterPro" id="IPR017953">
    <property type="entry name" value="Carbohydrate_kinase_pred_CS"/>
</dbReference>
<feature type="domain" description="YjeF C-terminal" evidence="20">
    <location>
        <begin position="224"/>
        <end position="498"/>
    </location>
</feature>
<comment type="cofactor">
    <cofactor evidence="18 19">
        <name>K(+)</name>
        <dbReference type="ChEBI" id="CHEBI:29103"/>
    </cofactor>
    <text evidence="18 19">Binds 1 potassium ion per subunit.</text>
</comment>
<evidence type="ECO:0000256" key="16">
    <source>
        <dbReference type="ARBA" id="ARBA00049209"/>
    </source>
</evidence>
<dbReference type="EC" id="5.1.99.6" evidence="19"/>
<dbReference type="Pfam" id="PF01256">
    <property type="entry name" value="Carb_kinase"/>
    <property type="match status" value="1"/>
</dbReference>
<dbReference type="GO" id="GO:0052855">
    <property type="term" value="F:ADP-dependent NAD(P)H-hydrate dehydratase activity"/>
    <property type="evidence" value="ECO:0007669"/>
    <property type="project" value="UniProtKB-UniRule"/>
</dbReference>
<feature type="binding site" evidence="18">
    <location>
        <position position="59"/>
    </location>
    <ligand>
        <name>K(+)</name>
        <dbReference type="ChEBI" id="CHEBI:29103"/>
    </ligand>
</feature>
<dbReference type="GO" id="GO:0046496">
    <property type="term" value="P:nicotinamide nucleotide metabolic process"/>
    <property type="evidence" value="ECO:0007669"/>
    <property type="project" value="UniProtKB-UniRule"/>
</dbReference>
<evidence type="ECO:0000256" key="7">
    <source>
        <dbReference type="ARBA" id="ARBA00022840"/>
    </source>
</evidence>
<feature type="binding site" evidence="17">
    <location>
        <position position="322"/>
    </location>
    <ligand>
        <name>(6S)-NADPHX</name>
        <dbReference type="ChEBI" id="CHEBI:64076"/>
    </ligand>
</feature>
<comment type="function">
    <text evidence="14 19">Bifunctional enzyme that catalyzes the epimerization of the S- and R-forms of NAD(P)HX and the dehydration of the S-form of NAD(P)HX at the expense of ADP, which is converted to AMP. This allows the repair of both epimers of NAD(P)HX, a damaged form of NAD(P)H that is a result of enzymatic or heat-dependent hydration.</text>
</comment>
<evidence type="ECO:0000256" key="18">
    <source>
        <dbReference type="HAMAP-Rule" id="MF_01966"/>
    </source>
</evidence>
<evidence type="ECO:0000256" key="2">
    <source>
        <dbReference type="ARBA" id="ARBA00000909"/>
    </source>
</evidence>
<comment type="similarity">
    <text evidence="18">Belongs to the NnrE/AIBP family.</text>
</comment>
<comment type="similarity">
    <text evidence="4 19">In the C-terminal section; belongs to the NnrD/CARKD family.</text>
</comment>
<comment type="catalytic activity">
    <reaction evidence="1 18 19">
        <text>(6R)-NADHX = (6S)-NADHX</text>
        <dbReference type="Rhea" id="RHEA:32215"/>
        <dbReference type="ChEBI" id="CHEBI:64074"/>
        <dbReference type="ChEBI" id="CHEBI:64075"/>
        <dbReference type="EC" id="5.1.99.6"/>
    </reaction>
</comment>
<accession>A0A3B7R2I8</accession>
<dbReference type="CDD" id="cd01171">
    <property type="entry name" value="YXKO-related"/>
    <property type="match status" value="1"/>
</dbReference>
<dbReference type="SUPFAM" id="SSF64153">
    <property type="entry name" value="YjeF N-terminal domain-like"/>
    <property type="match status" value="1"/>
</dbReference>
<dbReference type="OrthoDB" id="9806925at2"/>
<organism evidence="22 23">
    <name type="scientific">Hymenobacter oligotrophus</name>
    <dbReference type="NCBI Taxonomy" id="2319843"/>
    <lineage>
        <taxon>Bacteria</taxon>
        <taxon>Pseudomonadati</taxon>
        <taxon>Bacteroidota</taxon>
        <taxon>Cytophagia</taxon>
        <taxon>Cytophagales</taxon>
        <taxon>Hymenobacteraceae</taxon>
        <taxon>Hymenobacter</taxon>
    </lineage>
</organism>
<evidence type="ECO:0000256" key="1">
    <source>
        <dbReference type="ARBA" id="ARBA00000013"/>
    </source>
</evidence>
<comment type="cofactor">
    <cofactor evidence="17">
        <name>Mg(2+)</name>
        <dbReference type="ChEBI" id="CHEBI:18420"/>
    </cofactor>
</comment>
<keyword evidence="8 17" id="KW-0521">NADP</keyword>
<comment type="function">
    <text evidence="17">Catalyzes the dehydration of the S-form of NAD(P)HX at the expense of ADP, which is converted to AMP. Together with NAD(P)HX epimerase, which catalyzes the epimerization of the S- and R-forms, the enzyme allows the repair of both epimers of NAD(P)HX, a damaged form of NAD(P)H that is a result of enzymatic or heat-dependent hydration.</text>
</comment>
<evidence type="ECO:0000256" key="15">
    <source>
        <dbReference type="ARBA" id="ARBA00048238"/>
    </source>
</evidence>
<dbReference type="PROSITE" id="PS01050">
    <property type="entry name" value="YJEF_C_2"/>
    <property type="match status" value="1"/>
</dbReference>
<keyword evidence="6 17" id="KW-0547">Nucleotide-binding</keyword>
<dbReference type="Gene3D" id="3.40.1190.20">
    <property type="match status" value="1"/>
</dbReference>
<dbReference type="HAMAP" id="MF_01965">
    <property type="entry name" value="NADHX_dehydratase"/>
    <property type="match status" value="1"/>
</dbReference>
<dbReference type="NCBIfam" id="TIGR00196">
    <property type="entry name" value="yjeF_cterm"/>
    <property type="match status" value="1"/>
</dbReference>
<evidence type="ECO:0000256" key="8">
    <source>
        <dbReference type="ARBA" id="ARBA00022857"/>
    </source>
</evidence>
<dbReference type="RefSeq" id="WP_119445775.1">
    <property type="nucleotide sequence ID" value="NZ_CP032317.1"/>
</dbReference>
<dbReference type="InterPro" id="IPR036652">
    <property type="entry name" value="YjeF_N_dom_sf"/>
</dbReference>
<comment type="subunit">
    <text evidence="17">Homotetramer.</text>
</comment>
<feature type="binding site" evidence="17">
    <location>
        <position position="437"/>
    </location>
    <ligand>
        <name>AMP</name>
        <dbReference type="ChEBI" id="CHEBI:456215"/>
    </ligand>
</feature>
<comment type="catalytic activity">
    <reaction evidence="2 18 19">
        <text>(6R)-NADPHX = (6S)-NADPHX</text>
        <dbReference type="Rhea" id="RHEA:32227"/>
        <dbReference type="ChEBI" id="CHEBI:64076"/>
        <dbReference type="ChEBI" id="CHEBI:64077"/>
        <dbReference type="EC" id="5.1.99.6"/>
    </reaction>
</comment>
<dbReference type="GO" id="GO:0046872">
    <property type="term" value="F:metal ion binding"/>
    <property type="evidence" value="ECO:0007669"/>
    <property type="project" value="UniProtKB-UniRule"/>
</dbReference>
<dbReference type="HAMAP" id="MF_01966">
    <property type="entry name" value="NADHX_epimerase"/>
    <property type="match status" value="1"/>
</dbReference>
<evidence type="ECO:0000256" key="5">
    <source>
        <dbReference type="ARBA" id="ARBA00022723"/>
    </source>
</evidence>
<dbReference type="PANTHER" id="PTHR12592">
    <property type="entry name" value="ATP-DEPENDENT (S)-NAD(P)H-HYDRATE DEHYDRATASE FAMILY MEMBER"/>
    <property type="match status" value="1"/>
</dbReference>
<keyword evidence="23" id="KW-1185">Reference proteome</keyword>
<dbReference type="PROSITE" id="PS51385">
    <property type="entry name" value="YJEF_N"/>
    <property type="match status" value="1"/>
</dbReference>
<name>A0A3B7R2I8_9BACT</name>
<feature type="binding site" evidence="18">
    <location>
        <position position="123"/>
    </location>
    <ligand>
        <name>K(+)</name>
        <dbReference type="ChEBI" id="CHEBI:29103"/>
    </ligand>
</feature>
<keyword evidence="11 18" id="KW-0413">Isomerase</keyword>
<evidence type="ECO:0000313" key="22">
    <source>
        <dbReference type="EMBL" id="AYA38225.1"/>
    </source>
</evidence>
<dbReference type="Gene3D" id="3.40.50.10260">
    <property type="entry name" value="YjeF N-terminal domain"/>
    <property type="match status" value="1"/>
</dbReference>
<dbReference type="InterPro" id="IPR000631">
    <property type="entry name" value="CARKD"/>
</dbReference>
<evidence type="ECO:0000259" key="20">
    <source>
        <dbReference type="PROSITE" id="PS51383"/>
    </source>
</evidence>
<feature type="binding site" evidence="18">
    <location>
        <position position="156"/>
    </location>
    <ligand>
        <name>(6S)-NADPHX</name>
        <dbReference type="ChEBI" id="CHEBI:64076"/>
    </ligand>
</feature>
<keyword evidence="9 18" id="KW-0630">Potassium</keyword>
<protein>
    <recommendedName>
        <fullName evidence="19">Bifunctional NAD(P)H-hydrate repair enzyme</fullName>
    </recommendedName>
    <alternativeName>
        <fullName evidence="19">Nicotinamide nucleotide repair protein</fullName>
    </alternativeName>
    <domain>
        <recommendedName>
            <fullName evidence="19">ADP-dependent (S)-NAD(P)H-hydrate dehydratase</fullName>
            <ecNumber evidence="19">4.2.1.136</ecNumber>
        </recommendedName>
        <alternativeName>
            <fullName evidence="19">ADP-dependent NAD(P)HX dehydratase</fullName>
        </alternativeName>
    </domain>
    <domain>
        <recommendedName>
            <fullName evidence="19">NAD(P)H-hydrate epimerase</fullName>
            <ecNumber evidence="19">5.1.99.6</ecNumber>
        </recommendedName>
    </domain>
</protein>
<feature type="domain" description="YjeF N-terminal" evidence="21">
    <location>
        <begin position="9"/>
        <end position="214"/>
    </location>
</feature>
<comment type="similarity">
    <text evidence="17">Belongs to the NnrD/CARKD family.</text>
</comment>
<feature type="binding site" evidence="17">
    <location>
        <position position="438"/>
    </location>
    <ligand>
        <name>(6S)-NADPHX</name>
        <dbReference type="ChEBI" id="CHEBI:64076"/>
    </ligand>
</feature>
<dbReference type="Pfam" id="PF03853">
    <property type="entry name" value="YjeF_N"/>
    <property type="match status" value="1"/>
</dbReference>
<dbReference type="InterPro" id="IPR030677">
    <property type="entry name" value="Nnr"/>
</dbReference>
<dbReference type="InterPro" id="IPR004443">
    <property type="entry name" value="YjeF_N_dom"/>
</dbReference>